<evidence type="ECO:0000313" key="3">
    <source>
        <dbReference type="EMBL" id="KAB8036502.1"/>
    </source>
</evidence>
<dbReference type="PANTHER" id="PTHR10340:SF57">
    <property type="entry name" value="METALLOPHOS DOMAIN-CONTAINING PROTEIN"/>
    <property type="match status" value="1"/>
</dbReference>
<dbReference type="GO" id="GO:0016787">
    <property type="term" value="F:hydrolase activity"/>
    <property type="evidence" value="ECO:0007669"/>
    <property type="project" value="UniProtKB-KW"/>
</dbReference>
<evidence type="ECO:0000256" key="1">
    <source>
        <dbReference type="ARBA" id="ARBA00022801"/>
    </source>
</evidence>
<dbReference type="OrthoDB" id="106957at2"/>
<dbReference type="RefSeq" id="WP_153421629.1">
    <property type="nucleotide sequence ID" value="NZ_WFLM01000006.1"/>
</dbReference>
<dbReference type="Gene3D" id="3.60.21.10">
    <property type="match status" value="1"/>
</dbReference>
<dbReference type="AlphaFoldDB" id="A0A6N6VUD9"/>
<evidence type="ECO:0000313" key="4">
    <source>
        <dbReference type="Proteomes" id="UP000437748"/>
    </source>
</evidence>
<dbReference type="Proteomes" id="UP000437748">
    <property type="component" value="Unassembled WGS sequence"/>
</dbReference>
<comment type="caution">
    <text evidence="3">The sequence shown here is derived from an EMBL/GenBank/DDBJ whole genome shotgun (WGS) entry which is preliminary data.</text>
</comment>
<dbReference type="SUPFAM" id="SSF56300">
    <property type="entry name" value="Metallo-dependent phosphatases"/>
    <property type="match status" value="1"/>
</dbReference>
<keyword evidence="4" id="KW-1185">Reference proteome</keyword>
<gene>
    <name evidence="3" type="ORF">GCL60_15355</name>
</gene>
<name>A0A6N6VUD9_9BACT</name>
<evidence type="ECO:0000256" key="2">
    <source>
        <dbReference type="ARBA" id="ARBA00023180"/>
    </source>
</evidence>
<accession>A0A6N6VUD9</accession>
<dbReference type="PANTHER" id="PTHR10340">
    <property type="entry name" value="SPHINGOMYELIN PHOSPHODIESTERASE"/>
    <property type="match status" value="1"/>
</dbReference>
<protein>
    <submittedName>
        <fullName evidence="3">Uncharacterized protein</fullName>
    </submittedName>
</protein>
<proteinExistence type="predicted"/>
<keyword evidence="1" id="KW-0378">Hydrolase</keyword>
<reference evidence="3 4" key="1">
    <citation type="submission" date="2019-10" db="EMBL/GenBank/DDBJ databases">
        <title>New species of Slilvanegrellaceae.</title>
        <authorList>
            <person name="Pitt A."/>
            <person name="Hahn M.W."/>
        </authorList>
    </citation>
    <scope>NUCLEOTIDE SEQUENCE [LARGE SCALE GENOMIC DNA]</scope>
    <source>
        <strain evidence="3 4">SP-Ram-0.45-NSY-1</strain>
    </source>
</reference>
<dbReference type="EMBL" id="WFLM01000006">
    <property type="protein sequence ID" value="KAB8036502.1"/>
    <property type="molecule type" value="Genomic_DNA"/>
</dbReference>
<organism evidence="3 4">
    <name type="scientific">Silvanigrella paludirubra</name>
    <dbReference type="NCBI Taxonomy" id="2499159"/>
    <lineage>
        <taxon>Bacteria</taxon>
        <taxon>Pseudomonadati</taxon>
        <taxon>Bdellovibrionota</taxon>
        <taxon>Oligoflexia</taxon>
        <taxon>Silvanigrellales</taxon>
        <taxon>Silvanigrellaceae</taxon>
        <taxon>Silvanigrella</taxon>
    </lineage>
</organism>
<dbReference type="InterPro" id="IPR029052">
    <property type="entry name" value="Metallo-depent_PP-like"/>
</dbReference>
<sequence>MFKRNLVIFGFFIHFLFPLKIYANKSIANFIAISDIHFNPFDLCYDKSNQKNCIQLINELNKSDSNKWNSIFKKYYKNNTFPSYGQNTNFPLFQSLLTELNQASKNTNLIFAVILGDFLAHQYIENYKIYTNDSSLIGAQNFVKKTFQYLTSEIRGSIPSNIEIYPVIGNNDSYIDNYNVDNPKTTKFYSDLKNIWTTYSSQIKSSNTFLNGGYYVAQSQIKKLSIIALNTNSFSRNAISKDKADIKEIAQQQLDWLNDQFNNAKDQKFILISHIPCGVDVYSSFNSMIKGGDPVTFWNSNPKFAEKPYMKILSNNFLSISGILVSHTHNDSFQIINNDLGLFASYVPSISPAHYNNSGYKIFTIDEGNNLSNAISFYFDPSYKTWKEAYNFNETYESPNLFIGMQSLIGKWNKDPDEIDEKYLKNFNLNADISRLKNKWKYYVCGSADNIDVIDYQDCINPLK</sequence>
<keyword evidence="2" id="KW-0325">Glycoprotein</keyword>